<dbReference type="OrthoDB" id="4069167at2"/>
<gene>
    <name evidence="5" type="ORF">B4N89_26395</name>
</gene>
<dbReference type="InterPro" id="IPR036388">
    <property type="entry name" value="WH-like_DNA-bd_sf"/>
</dbReference>
<proteinExistence type="predicted"/>
<dbReference type="PRINTS" id="PR00038">
    <property type="entry name" value="HTHLUXR"/>
</dbReference>
<evidence type="ECO:0000313" key="5">
    <source>
        <dbReference type="EMBL" id="OPC83991.1"/>
    </source>
</evidence>
<dbReference type="GO" id="GO:0003677">
    <property type="term" value="F:DNA binding"/>
    <property type="evidence" value="ECO:0007669"/>
    <property type="project" value="UniProtKB-KW"/>
</dbReference>
<protein>
    <recommendedName>
        <fullName evidence="4">HTH luxR-type domain-containing protein</fullName>
    </recommendedName>
</protein>
<comment type="caution">
    <text evidence="5">The sequence shown here is derived from an EMBL/GenBank/DDBJ whole genome shotgun (WGS) entry which is preliminary data.</text>
</comment>
<evidence type="ECO:0000256" key="3">
    <source>
        <dbReference type="ARBA" id="ARBA00023163"/>
    </source>
</evidence>
<evidence type="ECO:0000256" key="2">
    <source>
        <dbReference type="ARBA" id="ARBA00023125"/>
    </source>
</evidence>
<evidence type="ECO:0000313" key="6">
    <source>
        <dbReference type="Proteomes" id="UP000190037"/>
    </source>
</evidence>
<dbReference type="EMBL" id="MWQN01000001">
    <property type="protein sequence ID" value="OPC83991.1"/>
    <property type="molecule type" value="Genomic_DNA"/>
</dbReference>
<dbReference type="SUPFAM" id="SSF55781">
    <property type="entry name" value="GAF domain-like"/>
    <property type="match status" value="1"/>
</dbReference>
<sequence length="290" mass="29436">MGGPAGSVEDPLARAVERFRARTGVDVAFAGPCPSTADRLVISYLSGTSTRVLAGLTVVAGSGVGGKAMTTRRPVRVVDYVAASAISHEYDRAVTTEGVRAVFAVPVPVSGAAGGRGGVAAVLYGALRRPSDFGDGILTTACDAAREVGHEIAVAREVEQRMARAAELPGWAALEIRLAHADLLALAGAAAEDDPVLGERLRAVCGRLARTAASVGEGGGGARSGQPRLTVRETDVLALVGVGRTNAEVGQALGVGAETVKSYLRSAMRKLGAHNRVEAVGAARAAGLLP</sequence>
<dbReference type="Pfam" id="PF00196">
    <property type="entry name" value="GerE"/>
    <property type="match status" value="1"/>
</dbReference>
<keyword evidence="1" id="KW-0805">Transcription regulation</keyword>
<organism evidence="5 6">
    <name type="scientific">Embleya scabrispora</name>
    <dbReference type="NCBI Taxonomy" id="159449"/>
    <lineage>
        <taxon>Bacteria</taxon>
        <taxon>Bacillati</taxon>
        <taxon>Actinomycetota</taxon>
        <taxon>Actinomycetes</taxon>
        <taxon>Kitasatosporales</taxon>
        <taxon>Streptomycetaceae</taxon>
        <taxon>Embleya</taxon>
    </lineage>
</organism>
<dbReference type="RefSeq" id="WP_078978289.1">
    <property type="nucleotide sequence ID" value="NZ_MWQN01000001.1"/>
</dbReference>
<keyword evidence="3" id="KW-0804">Transcription</keyword>
<dbReference type="InterPro" id="IPR029016">
    <property type="entry name" value="GAF-like_dom_sf"/>
</dbReference>
<dbReference type="Proteomes" id="UP000190037">
    <property type="component" value="Unassembled WGS sequence"/>
</dbReference>
<evidence type="ECO:0000259" key="4">
    <source>
        <dbReference type="PROSITE" id="PS50043"/>
    </source>
</evidence>
<evidence type="ECO:0000256" key="1">
    <source>
        <dbReference type="ARBA" id="ARBA00023015"/>
    </source>
</evidence>
<dbReference type="PROSITE" id="PS50043">
    <property type="entry name" value="HTH_LUXR_2"/>
    <property type="match status" value="1"/>
</dbReference>
<dbReference type="STRING" id="159449.B4N89_26395"/>
<dbReference type="Gene3D" id="1.10.10.10">
    <property type="entry name" value="Winged helix-like DNA-binding domain superfamily/Winged helix DNA-binding domain"/>
    <property type="match status" value="1"/>
</dbReference>
<dbReference type="SMART" id="SM00421">
    <property type="entry name" value="HTH_LUXR"/>
    <property type="match status" value="1"/>
</dbReference>
<dbReference type="PANTHER" id="PTHR44688">
    <property type="entry name" value="DNA-BINDING TRANSCRIPTIONAL ACTIVATOR DEVR_DOSR"/>
    <property type="match status" value="1"/>
</dbReference>
<name>A0A1T3P4W6_9ACTN</name>
<dbReference type="GO" id="GO:0006355">
    <property type="term" value="P:regulation of DNA-templated transcription"/>
    <property type="evidence" value="ECO:0007669"/>
    <property type="project" value="InterPro"/>
</dbReference>
<reference evidence="5 6" key="1">
    <citation type="submission" date="2017-03" db="EMBL/GenBank/DDBJ databases">
        <title>Draft genome sequence of Streptomyces scabrisporus NF3, endophyte isolated from Amphipterygium adstringens.</title>
        <authorList>
            <person name="Vazquez M."/>
            <person name="Ceapa C.D."/>
            <person name="Rodriguez Luna D."/>
            <person name="Sanchez Esquivel S."/>
        </authorList>
    </citation>
    <scope>NUCLEOTIDE SEQUENCE [LARGE SCALE GENOMIC DNA]</scope>
    <source>
        <strain evidence="5 6">NF3</strain>
    </source>
</reference>
<dbReference type="CDD" id="cd06170">
    <property type="entry name" value="LuxR_C_like"/>
    <property type="match status" value="1"/>
</dbReference>
<dbReference type="InterPro" id="IPR000792">
    <property type="entry name" value="Tscrpt_reg_LuxR_C"/>
</dbReference>
<keyword evidence="2" id="KW-0238">DNA-binding</keyword>
<accession>A0A1T3P4W6</accession>
<dbReference type="PANTHER" id="PTHR44688:SF16">
    <property type="entry name" value="DNA-BINDING TRANSCRIPTIONAL ACTIVATOR DEVR_DOSR"/>
    <property type="match status" value="1"/>
</dbReference>
<dbReference type="PROSITE" id="PS00622">
    <property type="entry name" value="HTH_LUXR_1"/>
    <property type="match status" value="1"/>
</dbReference>
<feature type="domain" description="HTH luxR-type" evidence="4">
    <location>
        <begin position="222"/>
        <end position="287"/>
    </location>
</feature>
<dbReference type="Gene3D" id="3.30.450.40">
    <property type="match status" value="1"/>
</dbReference>
<keyword evidence="6" id="KW-1185">Reference proteome</keyword>
<dbReference type="AlphaFoldDB" id="A0A1T3P4W6"/>
<dbReference type="SUPFAM" id="SSF46894">
    <property type="entry name" value="C-terminal effector domain of the bipartite response regulators"/>
    <property type="match status" value="1"/>
</dbReference>
<dbReference type="InterPro" id="IPR016032">
    <property type="entry name" value="Sig_transdc_resp-reg_C-effctor"/>
</dbReference>